<dbReference type="InterPro" id="IPR051533">
    <property type="entry name" value="WaaL-like"/>
</dbReference>
<reference evidence="7" key="1">
    <citation type="submission" date="2020-05" db="EMBL/GenBank/DDBJ databases">
        <authorList>
            <person name="Chiriac C."/>
            <person name="Salcher M."/>
            <person name="Ghai R."/>
            <person name="Kavagutti S V."/>
        </authorList>
    </citation>
    <scope>NUCLEOTIDE SEQUENCE</scope>
</reference>
<feature type="transmembrane region" description="Helical" evidence="5">
    <location>
        <begin position="126"/>
        <end position="148"/>
    </location>
</feature>
<dbReference type="InterPro" id="IPR007016">
    <property type="entry name" value="O-antigen_ligase-rel_domated"/>
</dbReference>
<dbReference type="GO" id="GO:0016020">
    <property type="term" value="C:membrane"/>
    <property type="evidence" value="ECO:0007669"/>
    <property type="project" value="UniProtKB-SubCell"/>
</dbReference>
<evidence type="ECO:0000256" key="5">
    <source>
        <dbReference type="SAM" id="Phobius"/>
    </source>
</evidence>
<dbReference type="PANTHER" id="PTHR37422">
    <property type="entry name" value="TEICHURONIC ACID BIOSYNTHESIS PROTEIN TUAE"/>
    <property type="match status" value="1"/>
</dbReference>
<dbReference type="Pfam" id="PF04932">
    <property type="entry name" value="Wzy_C"/>
    <property type="match status" value="1"/>
</dbReference>
<accession>A0A6J6QRZ7</accession>
<evidence type="ECO:0000313" key="7">
    <source>
        <dbReference type="EMBL" id="CAB4710134.1"/>
    </source>
</evidence>
<evidence type="ECO:0000256" key="4">
    <source>
        <dbReference type="ARBA" id="ARBA00023136"/>
    </source>
</evidence>
<feature type="domain" description="O-antigen ligase-related" evidence="6">
    <location>
        <begin position="204"/>
        <end position="400"/>
    </location>
</feature>
<feature type="transmembrane region" description="Helical" evidence="5">
    <location>
        <begin position="67"/>
        <end position="88"/>
    </location>
</feature>
<feature type="transmembrane region" description="Helical" evidence="5">
    <location>
        <begin position="172"/>
        <end position="191"/>
    </location>
</feature>
<feature type="transmembrane region" description="Helical" evidence="5">
    <location>
        <begin position="100"/>
        <end position="119"/>
    </location>
</feature>
<keyword evidence="2 5" id="KW-0812">Transmembrane</keyword>
<proteinExistence type="predicted"/>
<comment type="subcellular location">
    <subcellularLocation>
        <location evidence="1">Membrane</location>
        <topology evidence="1">Multi-pass membrane protein</topology>
    </subcellularLocation>
</comment>
<evidence type="ECO:0000256" key="1">
    <source>
        <dbReference type="ARBA" id="ARBA00004141"/>
    </source>
</evidence>
<dbReference type="AlphaFoldDB" id="A0A6J6QRZ7"/>
<protein>
    <submittedName>
        <fullName evidence="7">Unannotated protein</fullName>
    </submittedName>
</protein>
<keyword evidence="4 5" id="KW-0472">Membrane</keyword>
<organism evidence="7">
    <name type="scientific">freshwater metagenome</name>
    <dbReference type="NCBI Taxonomy" id="449393"/>
    <lineage>
        <taxon>unclassified sequences</taxon>
        <taxon>metagenomes</taxon>
        <taxon>ecological metagenomes</taxon>
    </lineage>
</organism>
<dbReference type="EMBL" id="CAEZXP010000010">
    <property type="protein sequence ID" value="CAB4710134.1"/>
    <property type="molecule type" value="Genomic_DNA"/>
</dbReference>
<feature type="transmembrane region" description="Helical" evidence="5">
    <location>
        <begin position="447"/>
        <end position="468"/>
    </location>
</feature>
<feature type="transmembrane region" description="Helical" evidence="5">
    <location>
        <begin position="384"/>
        <end position="411"/>
    </location>
</feature>
<feature type="transmembrane region" description="Helical" evidence="5">
    <location>
        <begin position="246"/>
        <end position="267"/>
    </location>
</feature>
<gene>
    <name evidence="7" type="ORF">UFOPK2399_01943</name>
</gene>
<sequence length="476" mass="49455">MRGWLQRWPVGAITVTGLALTILVISSASSSVTWLHAHAGSARWGALLVTAILAGLFALARPTPVRIPLIPAASATFLGVLTLVSASWSVQPKLTVERAISFGAVLVVGGLLAIGSAGIARERERLLFGIASGAALVAVAGLVLLVVARNDAIVWWQPGSAPTRYRGFGENANTVALLASLATPAAAWAALEASTVRLRRIGLALFVLVFGSVVASESRGAIVASGIALVFFVGLLPRPIVERAKLLGGVAILIVLAVAIGSLRFVGNTQIQTVAASEPSVTTTTTAPATVPATSGISFTHPEGQVSPLAIYPPDRSGELGHPFLTGVGGSVSAFTSSGRIAAWRGALRTAQERPLFGFGFGTEDRVFVDRYYIFQGARPENAYIGWLLQVGVAGLLAFAIFGLSLLWAVIRVIPRLEGQTRSAPLALAAVTLGGFLAAFFQSYVYAAGNLAVLTFWVAALALATTTITEETAKRG</sequence>
<name>A0A6J6QRZ7_9ZZZZ</name>
<feature type="transmembrane region" description="Helical" evidence="5">
    <location>
        <begin position="423"/>
        <end position="441"/>
    </location>
</feature>
<feature type="transmembrane region" description="Helical" evidence="5">
    <location>
        <begin position="198"/>
        <end position="215"/>
    </location>
</feature>
<keyword evidence="3 5" id="KW-1133">Transmembrane helix</keyword>
<evidence type="ECO:0000259" key="6">
    <source>
        <dbReference type="Pfam" id="PF04932"/>
    </source>
</evidence>
<evidence type="ECO:0000256" key="2">
    <source>
        <dbReference type="ARBA" id="ARBA00022692"/>
    </source>
</evidence>
<dbReference type="PANTHER" id="PTHR37422:SF17">
    <property type="entry name" value="O-ANTIGEN LIGASE"/>
    <property type="match status" value="1"/>
</dbReference>
<feature type="transmembrane region" description="Helical" evidence="5">
    <location>
        <begin position="12"/>
        <end position="35"/>
    </location>
</feature>
<evidence type="ECO:0000256" key="3">
    <source>
        <dbReference type="ARBA" id="ARBA00022989"/>
    </source>
</evidence>
<feature type="transmembrane region" description="Helical" evidence="5">
    <location>
        <begin position="41"/>
        <end position="60"/>
    </location>
</feature>
<feature type="transmembrane region" description="Helical" evidence="5">
    <location>
        <begin position="221"/>
        <end position="239"/>
    </location>
</feature>